<organism evidence="5 6">
    <name type="scientific">Corynebacterium deserti GIMN1.010</name>
    <dbReference type="NCBI Taxonomy" id="931089"/>
    <lineage>
        <taxon>Bacteria</taxon>
        <taxon>Bacillati</taxon>
        <taxon>Actinomycetota</taxon>
        <taxon>Actinomycetes</taxon>
        <taxon>Mycobacteriales</taxon>
        <taxon>Corynebacteriaceae</taxon>
        <taxon>Corynebacterium</taxon>
    </lineage>
</organism>
<dbReference type="Gene3D" id="2.120.10.30">
    <property type="entry name" value="TolB, C-terminal domain"/>
    <property type="match status" value="1"/>
</dbReference>
<keyword evidence="6" id="KW-1185">Reference proteome</keyword>
<feature type="domain" description="SMP-30/Gluconolactonase/LRE-like region" evidence="4">
    <location>
        <begin position="15"/>
        <end position="258"/>
    </location>
</feature>
<dbReference type="InterPro" id="IPR013658">
    <property type="entry name" value="SGL"/>
</dbReference>
<feature type="binding site" evidence="3">
    <location>
        <position position="103"/>
    </location>
    <ligand>
        <name>substrate</name>
    </ligand>
</feature>
<dbReference type="InterPro" id="IPR011042">
    <property type="entry name" value="6-blade_b-propeller_TolB-like"/>
</dbReference>
<evidence type="ECO:0000256" key="1">
    <source>
        <dbReference type="ARBA" id="ARBA00008853"/>
    </source>
</evidence>
<feature type="binding site" evidence="3">
    <location>
        <position position="200"/>
    </location>
    <ligand>
        <name>a divalent metal cation</name>
        <dbReference type="ChEBI" id="CHEBI:60240"/>
    </ligand>
</feature>
<dbReference type="PANTHER" id="PTHR10907">
    <property type="entry name" value="REGUCALCIN"/>
    <property type="match status" value="1"/>
</dbReference>
<sequence>MQHTIDVLLDVKTTLGEGPIWDEASQRLFWIDSGDGRIFRSTAEGTELRAWEVGEQIGSMALFQDGSAFLAALKTGLFKVDIETGEKTLLNAINEGKDRVRLNDGKVDRQGRFIVGSMDMLEDDPLGELYSYASDGTLSVLDKGIICSNGPCFSPDGQTLYFSDTWAGEIWKYDYDPATGTASNRSVFAKVDTSEGGVADGATVDSEGFLWQALVYSGKIVRYDPDGNIDRSIDMPVLKATSLSFGGPDLDTLFVTSMAKPPLPRFPEDGQLRGSLFAVRGLGVTGIAEPRFGMSGV</sequence>
<dbReference type="Pfam" id="PF08450">
    <property type="entry name" value="SGL"/>
    <property type="match status" value="1"/>
</dbReference>
<keyword evidence="3" id="KW-0862">Zinc</keyword>
<dbReference type="GO" id="GO:0019853">
    <property type="term" value="P:L-ascorbic acid biosynthetic process"/>
    <property type="evidence" value="ECO:0007669"/>
    <property type="project" value="TreeGrafter"/>
</dbReference>
<feature type="binding site" evidence="3">
    <location>
        <position position="149"/>
    </location>
    <ligand>
        <name>a divalent metal cation</name>
        <dbReference type="ChEBI" id="CHEBI:60240"/>
    </ligand>
</feature>
<dbReference type="InterPro" id="IPR005511">
    <property type="entry name" value="SMP-30"/>
</dbReference>
<dbReference type="PRINTS" id="PR01790">
    <property type="entry name" value="SMP30FAMILY"/>
</dbReference>
<keyword evidence="3" id="KW-0479">Metal-binding</keyword>
<dbReference type="GO" id="GO:0005509">
    <property type="term" value="F:calcium ion binding"/>
    <property type="evidence" value="ECO:0007669"/>
    <property type="project" value="TreeGrafter"/>
</dbReference>
<reference evidence="5 6" key="1">
    <citation type="submission" date="2014-08" db="EMBL/GenBank/DDBJ databases">
        <title>Complete genome sequence of Corynebacterium deserti GIMN1.010 (=DSM 45689), isolated from desert sand in western China.</title>
        <authorList>
            <person name="Ruckert C."/>
            <person name="Albersmeier A."/>
            <person name="Kalinowski J."/>
        </authorList>
    </citation>
    <scope>NUCLEOTIDE SEQUENCE [LARGE SCALE GENOMIC DNA]</scope>
    <source>
        <strain evidence="5 6">GIMN1.010</strain>
    </source>
</reference>
<dbReference type="EMBL" id="CP009220">
    <property type="protein sequence ID" value="ALC07123.1"/>
    <property type="molecule type" value="Genomic_DNA"/>
</dbReference>
<evidence type="ECO:0000259" key="4">
    <source>
        <dbReference type="Pfam" id="PF08450"/>
    </source>
</evidence>
<evidence type="ECO:0000256" key="2">
    <source>
        <dbReference type="PIRSR" id="PIRSR605511-1"/>
    </source>
</evidence>
<feature type="binding site" evidence="3">
    <location>
        <position position="101"/>
    </location>
    <ligand>
        <name>substrate</name>
    </ligand>
</feature>
<comment type="cofactor">
    <cofactor evidence="3">
        <name>Zn(2+)</name>
        <dbReference type="ChEBI" id="CHEBI:29105"/>
    </cofactor>
    <text evidence="3">Binds 1 divalent metal cation per subunit.</text>
</comment>
<dbReference type="PANTHER" id="PTHR10907:SF47">
    <property type="entry name" value="REGUCALCIN"/>
    <property type="match status" value="1"/>
</dbReference>
<dbReference type="PATRIC" id="fig|931089.4.peg.2829"/>
<dbReference type="SUPFAM" id="SSF63829">
    <property type="entry name" value="Calcium-dependent phosphotriesterase"/>
    <property type="match status" value="1"/>
</dbReference>
<dbReference type="KEGG" id="cdx:CDES_13990"/>
<feature type="binding site" evidence="3">
    <location>
        <position position="17"/>
    </location>
    <ligand>
        <name>a divalent metal cation</name>
        <dbReference type="ChEBI" id="CHEBI:60240"/>
    </ligand>
</feature>
<gene>
    <name evidence="5" type="ORF">CDES_13990</name>
</gene>
<evidence type="ECO:0000313" key="5">
    <source>
        <dbReference type="EMBL" id="ALC07123.1"/>
    </source>
</evidence>
<name>A0A0M3QAD7_9CORY</name>
<dbReference type="Proteomes" id="UP000068067">
    <property type="component" value="Chromosome"/>
</dbReference>
<dbReference type="GO" id="GO:0004341">
    <property type="term" value="F:gluconolactonase activity"/>
    <property type="evidence" value="ECO:0007669"/>
    <property type="project" value="TreeGrafter"/>
</dbReference>
<comment type="similarity">
    <text evidence="1">Belongs to the SMP-30/CGR1 family.</text>
</comment>
<dbReference type="AlphaFoldDB" id="A0A0M3QAD7"/>
<dbReference type="STRING" id="931089.CDES_13990"/>
<evidence type="ECO:0000313" key="6">
    <source>
        <dbReference type="Proteomes" id="UP000068067"/>
    </source>
</evidence>
<protein>
    <submittedName>
        <fullName evidence="5">Senescence marker protein-30</fullName>
    </submittedName>
</protein>
<evidence type="ECO:0000256" key="3">
    <source>
        <dbReference type="PIRSR" id="PIRSR605511-2"/>
    </source>
</evidence>
<proteinExistence type="inferred from homology"/>
<accession>A0A0M3QAD7</accession>
<feature type="active site" description="Proton donor/acceptor" evidence="2">
    <location>
        <position position="200"/>
    </location>
</feature>